<dbReference type="SUPFAM" id="SSF52499">
    <property type="entry name" value="Isochorismatase-like hydrolases"/>
    <property type="match status" value="1"/>
</dbReference>
<dbReference type="CDD" id="cd00431">
    <property type="entry name" value="cysteine_hydrolases"/>
    <property type="match status" value="1"/>
</dbReference>
<dbReference type="PANTHER" id="PTHR43540">
    <property type="entry name" value="PEROXYUREIDOACRYLATE/UREIDOACRYLATE AMIDOHYDROLASE-RELATED"/>
    <property type="match status" value="1"/>
</dbReference>
<evidence type="ECO:0000313" key="3">
    <source>
        <dbReference type="EMBL" id="TWE18071.1"/>
    </source>
</evidence>
<evidence type="ECO:0000313" key="4">
    <source>
        <dbReference type="Proteomes" id="UP000318416"/>
    </source>
</evidence>
<name>A0A561ER30_9ACTN</name>
<dbReference type="Proteomes" id="UP000318416">
    <property type="component" value="Unassembled WGS sequence"/>
</dbReference>
<dbReference type="InterPro" id="IPR000868">
    <property type="entry name" value="Isochorismatase-like_dom"/>
</dbReference>
<evidence type="ECO:0000259" key="2">
    <source>
        <dbReference type="Pfam" id="PF00857"/>
    </source>
</evidence>
<keyword evidence="4" id="KW-1185">Reference proteome</keyword>
<dbReference type="Gene3D" id="3.40.50.850">
    <property type="entry name" value="Isochorismatase-like"/>
    <property type="match status" value="1"/>
</dbReference>
<organism evidence="3 4">
    <name type="scientific">Kitasatospora atroaurantiaca</name>
    <dbReference type="NCBI Taxonomy" id="285545"/>
    <lineage>
        <taxon>Bacteria</taxon>
        <taxon>Bacillati</taxon>
        <taxon>Actinomycetota</taxon>
        <taxon>Actinomycetes</taxon>
        <taxon>Kitasatosporales</taxon>
        <taxon>Streptomycetaceae</taxon>
        <taxon>Kitasatospora</taxon>
    </lineage>
</organism>
<dbReference type="AlphaFoldDB" id="A0A561ER30"/>
<protein>
    <submittedName>
        <fullName evidence="3">Nicotinamidase-related amidase</fullName>
    </submittedName>
</protein>
<accession>A0A561ER30</accession>
<feature type="domain" description="Isochorismatase-like" evidence="2">
    <location>
        <begin position="12"/>
        <end position="169"/>
    </location>
</feature>
<dbReference type="EMBL" id="VIVR01000001">
    <property type="protein sequence ID" value="TWE18071.1"/>
    <property type="molecule type" value="Genomic_DNA"/>
</dbReference>
<dbReference type="InterPro" id="IPR050272">
    <property type="entry name" value="Isochorismatase-like_hydrls"/>
</dbReference>
<proteinExistence type="predicted"/>
<comment type="caution">
    <text evidence="3">The sequence shown here is derived from an EMBL/GenBank/DDBJ whole genome shotgun (WGS) entry which is preliminary data.</text>
</comment>
<reference evidence="3 4" key="1">
    <citation type="submission" date="2019-06" db="EMBL/GenBank/DDBJ databases">
        <title>Sequencing the genomes of 1000 actinobacteria strains.</title>
        <authorList>
            <person name="Klenk H.-P."/>
        </authorList>
    </citation>
    <scope>NUCLEOTIDE SEQUENCE [LARGE SCALE GENOMIC DNA]</scope>
    <source>
        <strain evidence="3 4">DSM 41649</strain>
    </source>
</reference>
<dbReference type="PANTHER" id="PTHR43540:SF7">
    <property type="entry name" value="ISOCHORISMATASE FAMILY PROTEIN YECD"/>
    <property type="match status" value="1"/>
</dbReference>
<dbReference type="InterPro" id="IPR036380">
    <property type="entry name" value="Isochorismatase-like_sf"/>
</dbReference>
<sequence>MEAVTALDPQRTALVLIDLQTRIAALPLTPRTGAEVVEVSRSLAQAYRKAGATVAVVQVHRPDVDEQPPGSELVDDLLDSTDLLVTKRTFGGFHDGTLHAQLKQRGITTLVLAGITTNLGVESTARAARDHGYRLLFAGDAMAALTPEEHDLSVSHNFPHFGEVVTAAEAVARINAAQPA</sequence>
<dbReference type="GO" id="GO:0016787">
    <property type="term" value="F:hydrolase activity"/>
    <property type="evidence" value="ECO:0007669"/>
    <property type="project" value="UniProtKB-KW"/>
</dbReference>
<evidence type="ECO:0000256" key="1">
    <source>
        <dbReference type="ARBA" id="ARBA00022801"/>
    </source>
</evidence>
<dbReference type="Pfam" id="PF00857">
    <property type="entry name" value="Isochorismatase"/>
    <property type="match status" value="1"/>
</dbReference>
<keyword evidence="1" id="KW-0378">Hydrolase</keyword>
<gene>
    <name evidence="3" type="ORF">FB465_3118</name>
</gene>